<keyword evidence="1" id="KW-0472">Membrane</keyword>
<evidence type="ECO:0000256" key="1">
    <source>
        <dbReference type="SAM" id="Phobius"/>
    </source>
</evidence>
<keyword evidence="1" id="KW-0812">Transmembrane</keyword>
<evidence type="ECO:0000313" key="3">
    <source>
        <dbReference type="Proteomes" id="UP000024635"/>
    </source>
</evidence>
<name>A0A016VSU8_9BILA</name>
<protein>
    <recommendedName>
        <fullName evidence="4">Reverse transcriptase domain-containing protein</fullName>
    </recommendedName>
</protein>
<accession>A0A016VSU8</accession>
<dbReference type="EMBL" id="JARK01001341">
    <property type="protein sequence ID" value="EYC29848.1"/>
    <property type="molecule type" value="Genomic_DNA"/>
</dbReference>
<evidence type="ECO:0000313" key="2">
    <source>
        <dbReference type="EMBL" id="EYC29848.1"/>
    </source>
</evidence>
<keyword evidence="1" id="KW-1133">Transmembrane helix</keyword>
<organism evidence="2 3">
    <name type="scientific">Ancylostoma ceylanicum</name>
    <dbReference type="NCBI Taxonomy" id="53326"/>
    <lineage>
        <taxon>Eukaryota</taxon>
        <taxon>Metazoa</taxon>
        <taxon>Ecdysozoa</taxon>
        <taxon>Nematoda</taxon>
        <taxon>Chromadorea</taxon>
        <taxon>Rhabditida</taxon>
        <taxon>Rhabditina</taxon>
        <taxon>Rhabditomorpha</taxon>
        <taxon>Strongyloidea</taxon>
        <taxon>Ancylostomatidae</taxon>
        <taxon>Ancylostomatinae</taxon>
        <taxon>Ancylostoma</taxon>
    </lineage>
</organism>
<reference evidence="3" key="1">
    <citation type="journal article" date="2015" name="Nat. Genet.">
        <title>The genome and transcriptome of the zoonotic hookworm Ancylostoma ceylanicum identify infection-specific gene families.</title>
        <authorList>
            <person name="Schwarz E.M."/>
            <person name="Hu Y."/>
            <person name="Antoshechkin I."/>
            <person name="Miller M.M."/>
            <person name="Sternberg P.W."/>
            <person name="Aroian R.V."/>
        </authorList>
    </citation>
    <scope>NUCLEOTIDE SEQUENCE</scope>
    <source>
        <strain evidence="3">HY135</strain>
    </source>
</reference>
<proteinExistence type="predicted"/>
<feature type="transmembrane region" description="Helical" evidence="1">
    <location>
        <begin position="38"/>
        <end position="60"/>
    </location>
</feature>
<dbReference type="AlphaFoldDB" id="A0A016VSU8"/>
<sequence>MGLRVDGRLLHHLRFAGNIVLITPSISQAKRMLVRCRVWIVFGLLLGTKFTGILSVLYYFSYLDGLTGGGDAVIDENGTAFTQTKEFQIWEAA</sequence>
<evidence type="ECO:0008006" key="4">
    <source>
        <dbReference type="Google" id="ProtNLM"/>
    </source>
</evidence>
<gene>
    <name evidence="2" type="primary">Acey_s0005.g2292</name>
    <name evidence="2" type="ORF">Y032_0005g2292</name>
</gene>
<dbReference type="Proteomes" id="UP000024635">
    <property type="component" value="Unassembled WGS sequence"/>
</dbReference>
<comment type="caution">
    <text evidence="2">The sequence shown here is derived from an EMBL/GenBank/DDBJ whole genome shotgun (WGS) entry which is preliminary data.</text>
</comment>
<keyword evidence="3" id="KW-1185">Reference proteome</keyword>